<sequence>YIRVILSRASLFYAGGTFHLRGETEGSFKPTL</sequence>
<accession>A0A510PLI4</accession>
<dbReference type="EMBL" id="BHVU01000236">
    <property type="protein sequence ID" value="GCA94698.1"/>
    <property type="molecule type" value="Genomic_DNA"/>
</dbReference>
<dbReference type="AlphaFoldDB" id="A0A510PLI4"/>
<evidence type="ECO:0000313" key="2">
    <source>
        <dbReference type="Proteomes" id="UP000321223"/>
    </source>
</evidence>
<feature type="non-terminal residue" evidence="1">
    <location>
        <position position="1"/>
    </location>
</feature>
<dbReference type="Proteomes" id="UP000321223">
    <property type="component" value="Unassembled WGS sequence"/>
</dbReference>
<comment type="caution">
    <text evidence="1">The sequence shown here is derived from an EMBL/GenBank/DDBJ whole genome shotgun (WGS) entry which is preliminary data.</text>
</comment>
<organism evidence="1 2">
    <name type="scientific">Microcystis aeruginosa 11-30S32</name>
    <dbReference type="NCBI Taxonomy" id="2358142"/>
    <lineage>
        <taxon>Bacteria</taxon>
        <taxon>Bacillati</taxon>
        <taxon>Cyanobacteriota</taxon>
        <taxon>Cyanophyceae</taxon>
        <taxon>Oscillatoriophycideae</taxon>
        <taxon>Chroococcales</taxon>
        <taxon>Microcystaceae</taxon>
        <taxon>Microcystis</taxon>
    </lineage>
</organism>
<reference evidence="1 2" key="1">
    <citation type="journal article" date="2019" name="Appl. Environ. Microbiol.">
        <title>Co-occurrence of broad and narrow host-range viruses infecting the toxic bloom-forming cyanobacterium Microcystis aeruginosa.</title>
        <authorList>
            <person name="Morimoto D."/>
            <person name="Tominaga K."/>
            <person name="Nishimura Y."/>
            <person name="Yoshida N."/>
            <person name="Kimura S."/>
            <person name="Sako Y."/>
            <person name="Yoshida T."/>
        </authorList>
    </citation>
    <scope>NUCLEOTIDE SEQUENCE [LARGE SCALE GENOMIC DNA]</scope>
    <source>
        <strain evidence="1 2">11-30S32</strain>
    </source>
</reference>
<gene>
    <name evidence="1" type="ORF">MAE30S32_33500</name>
</gene>
<protein>
    <submittedName>
        <fullName evidence="1">Uncharacterized protein</fullName>
    </submittedName>
</protein>
<evidence type="ECO:0000313" key="1">
    <source>
        <dbReference type="EMBL" id="GCA94698.1"/>
    </source>
</evidence>
<name>A0A510PLI4_MICAE</name>
<proteinExistence type="predicted"/>